<evidence type="ECO:0000313" key="3">
    <source>
        <dbReference type="Proteomes" id="UP000324222"/>
    </source>
</evidence>
<feature type="region of interest" description="Disordered" evidence="1">
    <location>
        <begin position="127"/>
        <end position="176"/>
    </location>
</feature>
<reference evidence="2 3" key="1">
    <citation type="submission" date="2019-05" db="EMBL/GenBank/DDBJ databases">
        <title>Another draft genome of Portunus trituberculatus and its Hox gene families provides insights of decapod evolution.</title>
        <authorList>
            <person name="Jeong J.-H."/>
            <person name="Song I."/>
            <person name="Kim S."/>
            <person name="Choi T."/>
            <person name="Kim D."/>
            <person name="Ryu S."/>
            <person name="Kim W."/>
        </authorList>
    </citation>
    <scope>NUCLEOTIDE SEQUENCE [LARGE SCALE GENOMIC DNA]</scope>
    <source>
        <tissue evidence="2">Muscle</tissue>
    </source>
</reference>
<dbReference type="Proteomes" id="UP000324222">
    <property type="component" value="Unassembled WGS sequence"/>
</dbReference>
<proteinExistence type="predicted"/>
<dbReference type="EMBL" id="VSRR010003928">
    <property type="protein sequence ID" value="MPC37933.1"/>
    <property type="molecule type" value="Genomic_DNA"/>
</dbReference>
<keyword evidence="3" id="KW-1185">Reference proteome</keyword>
<accession>A0A5B7EYJ1</accession>
<name>A0A5B7EYJ1_PORTR</name>
<sequence length="176" mass="19095">MQLKHVSDVWSPKGSEEYSETSSADKRHERGKQGLAEWVAVGRVTSGVTVSCGKRVWAGVWEGKGGGGLEALAPACNVVCQAGVAVAYMDQRRPVRSKGRGKRARYKHRQEDAVRAEAKGCSSACREEVKEHRTSEAWLKQRPASTERAGRRPEGTEQVGRGPEGTVQAVSRTGAH</sequence>
<gene>
    <name evidence="2" type="ORF">E2C01_031428</name>
</gene>
<organism evidence="2 3">
    <name type="scientific">Portunus trituberculatus</name>
    <name type="common">Swimming crab</name>
    <name type="synonym">Neptunus trituberculatus</name>
    <dbReference type="NCBI Taxonomy" id="210409"/>
    <lineage>
        <taxon>Eukaryota</taxon>
        <taxon>Metazoa</taxon>
        <taxon>Ecdysozoa</taxon>
        <taxon>Arthropoda</taxon>
        <taxon>Crustacea</taxon>
        <taxon>Multicrustacea</taxon>
        <taxon>Malacostraca</taxon>
        <taxon>Eumalacostraca</taxon>
        <taxon>Eucarida</taxon>
        <taxon>Decapoda</taxon>
        <taxon>Pleocyemata</taxon>
        <taxon>Brachyura</taxon>
        <taxon>Eubrachyura</taxon>
        <taxon>Portunoidea</taxon>
        <taxon>Portunidae</taxon>
        <taxon>Portuninae</taxon>
        <taxon>Portunus</taxon>
    </lineage>
</organism>
<comment type="caution">
    <text evidence="2">The sequence shown here is derived from an EMBL/GenBank/DDBJ whole genome shotgun (WGS) entry which is preliminary data.</text>
</comment>
<evidence type="ECO:0000313" key="2">
    <source>
        <dbReference type="EMBL" id="MPC37933.1"/>
    </source>
</evidence>
<evidence type="ECO:0000256" key="1">
    <source>
        <dbReference type="SAM" id="MobiDB-lite"/>
    </source>
</evidence>
<feature type="region of interest" description="Disordered" evidence="1">
    <location>
        <begin position="1"/>
        <end position="31"/>
    </location>
</feature>
<dbReference type="AlphaFoldDB" id="A0A5B7EYJ1"/>
<protein>
    <submittedName>
        <fullName evidence="2">Uncharacterized protein</fullName>
    </submittedName>
</protein>